<accession>A0A974BTP2</accession>
<evidence type="ECO:0000313" key="2">
    <source>
        <dbReference type="Proteomes" id="UP000694892"/>
    </source>
</evidence>
<gene>
    <name evidence="1" type="ORF">XELAEV_18046811mg</name>
</gene>
<protein>
    <submittedName>
        <fullName evidence="1">Uncharacterized protein</fullName>
    </submittedName>
</protein>
<name>A0A974BTP2_XENLA</name>
<dbReference type="AlphaFoldDB" id="A0A974BTP2"/>
<organism evidence="1 2">
    <name type="scientific">Xenopus laevis</name>
    <name type="common">African clawed frog</name>
    <dbReference type="NCBI Taxonomy" id="8355"/>
    <lineage>
        <taxon>Eukaryota</taxon>
        <taxon>Metazoa</taxon>
        <taxon>Chordata</taxon>
        <taxon>Craniata</taxon>
        <taxon>Vertebrata</taxon>
        <taxon>Euteleostomi</taxon>
        <taxon>Amphibia</taxon>
        <taxon>Batrachia</taxon>
        <taxon>Anura</taxon>
        <taxon>Pipoidea</taxon>
        <taxon>Pipidae</taxon>
        <taxon>Xenopodinae</taxon>
        <taxon>Xenopus</taxon>
        <taxon>Xenopus</taxon>
    </lineage>
</organism>
<dbReference type="Proteomes" id="UP000694892">
    <property type="component" value="Chromosome 9_10S"/>
</dbReference>
<sequence>MIVQWADRESVGMRLNTLSLVQRFILYRYLLSSSLYVPLGKPMSEVINHHGILGDRFINFKFEKLRNSNSKRPTEIELKVFLAE</sequence>
<evidence type="ECO:0000313" key="1">
    <source>
        <dbReference type="EMBL" id="OCT60789.1"/>
    </source>
</evidence>
<proteinExistence type="predicted"/>
<reference evidence="2" key="1">
    <citation type="journal article" date="2016" name="Nature">
        <title>Genome evolution in the allotetraploid frog Xenopus laevis.</title>
        <authorList>
            <person name="Session A.M."/>
            <person name="Uno Y."/>
            <person name="Kwon T."/>
            <person name="Chapman J.A."/>
            <person name="Toyoda A."/>
            <person name="Takahashi S."/>
            <person name="Fukui A."/>
            <person name="Hikosaka A."/>
            <person name="Suzuki A."/>
            <person name="Kondo M."/>
            <person name="van Heeringen S.J."/>
            <person name="Quigley I."/>
            <person name="Heinz S."/>
            <person name="Ogino H."/>
            <person name="Ochi H."/>
            <person name="Hellsten U."/>
            <person name="Lyons J.B."/>
            <person name="Simakov O."/>
            <person name="Putnam N."/>
            <person name="Stites J."/>
            <person name="Kuroki Y."/>
            <person name="Tanaka T."/>
            <person name="Michiue T."/>
            <person name="Watanabe M."/>
            <person name="Bogdanovic O."/>
            <person name="Lister R."/>
            <person name="Georgiou G."/>
            <person name="Paranjpe S.S."/>
            <person name="van Kruijsbergen I."/>
            <person name="Shu S."/>
            <person name="Carlson J."/>
            <person name="Kinoshita T."/>
            <person name="Ohta Y."/>
            <person name="Mawaribuchi S."/>
            <person name="Jenkins J."/>
            <person name="Grimwood J."/>
            <person name="Schmutz J."/>
            <person name="Mitros T."/>
            <person name="Mozaffari S.V."/>
            <person name="Suzuki Y."/>
            <person name="Haramoto Y."/>
            <person name="Yamamoto T.S."/>
            <person name="Takagi C."/>
            <person name="Heald R."/>
            <person name="Miller K."/>
            <person name="Haudenschild C."/>
            <person name="Kitzman J."/>
            <person name="Nakayama T."/>
            <person name="Izutsu Y."/>
            <person name="Robert J."/>
            <person name="Fortriede J."/>
            <person name="Burns K."/>
            <person name="Lotay V."/>
            <person name="Karimi K."/>
            <person name="Yasuoka Y."/>
            <person name="Dichmann D.S."/>
            <person name="Flajnik M.F."/>
            <person name="Houston D.W."/>
            <person name="Shendure J."/>
            <person name="DuPasquier L."/>
            <person name="Vize P.D."/>
            <person name="Zorn A.M."/>
            <person name="Ito M."/>
            <person name="Marcotte E.M."/>
            <person name="Wallingford J.B."/>
            <person name="Ito Y."/>
            <person name="Asashima M."/>
            <person name="Ueno N."/>
            <person name="Matsuda Y."/>
            <person name="Veenstra G.J."/>
            <person name="Fujiyama A."/>
            <person name="Harland R.M."/>
            <person name="Taira M."/>
            <person name="Rokhsar D.S."/>
        </authorList>
    </citation>
    <scope>NUCLEOTIDE SEQUENCE [LARGE SCALE GENOMIC DNA]</scope>
    <source>
        <strain evidence="2">J</strain>
    </source>
</reference>
<dbReference type="EMBL" id="CM004483">
    <property type="protein sequence ID" value="OCT60789.1"/>
    <property type="molecule type" value="Genomic_DNA"/>
</dbReference>